<accession>A8DWR8</accession>
<feature type="non-terminal residue" evidence="4">
    <location>
        <position position="82"/>
    </location>
</feature>
<dbReference type="PANTHER" id="PTHR10199">
    <property type="entry name" value="THROMBOSPONDIN"/>
    <property type="match status" value="1"/>
</dbReference>
<dbReference type="GO" id="GO:0007155">
    <property type="term" value="P:cell adhesion"/>
    <property type="evidence" value="ECO:0007669"/>
    <property type="project" value="InterPro"/>
</dbReference>
<dbReference type="HOGENOM" id="CLU_2565026_0_0_1"/>
<feature type="compositionally biased region" description="Acidic residues" evidence="3">
    <location>
        <begin position="32"/>
        <end position="43"/>
    </location>
</feature>
<dbReference type="OMA" id="DINTDQK"/>
<dbReference type="Proteomes" id="UP000001593">
    <property type="component" value="Unassembled WGS sequence"/>
</dbReference>
<protein>
    <submittedName>
        <fullName evidence="4">Uncharacterized protein</fullName>
    </submittedName>
</protein>
<feature type="non-terminal residue" evidence="4">
    <location>
        <position position="1"/>
    </location>
</feature>
<dbReference type="Pfam" id="PF02412">
    <property type="entry name" value="TSP_3"/>
    <property type="match status" value="3"/>
</dbReference>
<dbReference type="GO" id="GO:0005509">
    <property type="term" value="F:calcium ion binding"/>
    <property type="evidence" value="ECO:0007669"/>
    <property type="project" value="InterPro"/>
</dbReference>
<dbReference type="SUPFAM" id="SSF103647">
    <property type="entry name" value="TSP type-3 repeat"/>
    <property type="match status" value="1"/>
</dbReference>
<keyword evidence="2" id="KW-0106">Calcium</keyword>
<keyword evidence="5" id="KW-1185">Reference proteome</keyword>
<name>A8DWR8_NEMVE</name>
<evidence type="ECO:0000313" key="4">
    <source>
        <dbReference type="EMBL" id="EDO25342.1"/>
    </source>
</evidence>
<reference evidence="4 5" key="1">
    <citation type="journal article" date="2007" name="Science">
        <title>Sea anemone genome reveals ancestral eumetazoan gene repertoire and genomic organization.</title>
        <authorList>
            <person name="Putnam N.H."/>
            <person name="Srivastava M."/>
            <person name="Hellsten U."/>
            <person name="Dirks B."/>
            <person name="Chapman J."/>
            <person name="Salamov A."/>
            <person name="Terry A."/>
            <person name="Shapiro H."/>
            <person name="Lindquist E."/>
            <person name="Kapitonov V.V."/>
            <person name="Jurka J."/>
            <person name="Genikhovich G."/>
            <person name="Grigoriev I.V."/>
            <person name="Lucas S.M."/>
            <person name="Steele R.E."/>
            <person name="Finnerty J.R."/>
            <person name="Technau U."/>
            <person name="Martindale M.Q."/>
            <person name="Rokhsar D.S."/>
        </authorList>
    </citation>
    <scope>NUCLEOTIDE SEQUENCE [LARGE SCALE GENOMIC DNA]</scope>
    <source>
        <strain evidence="5">CH2 X CH6</strain>
    </source>
</reference>
<proteinExistence type="predicted"/>
<dbReference type="InterPro" id="IPR003367">
    <property type="entry name" value="Thrombospondin_3-like_rpt"/>
</dbReference>
<evidence type="ECO:0000256" key="3">
    <source>
        <dbReference type="SAM" id="MobiDB-lite"/>
    </source>
</evidence>
<keyword evidence="1" id="KW-0732">Signal</keyword>
<organism evidence="4 5">
    <name type="scientific">Nematostella vectensis</name>
    <name type="common">Starlet sea anemone</name>
    <dbReference type="NCBI Taxonomy" id="45351"/>
    <lineage>
        <taxon>Eukaryota</taxon>
        <taxon>Metazoa</taxon>
        <taxon>Cnidaria</taxon>
        <taxon>Anthozoa</taxon>
        <taxon>Hexacorallia</taxon>
        <taxon>Actiniaria</taxon>
        <taxon>Edwardsiidae</taxon>
        <taxon>Nematostella</taxon>
    </lineage>
</organism>
<feature type="region of interest" description="Disordered" evidence="3">
    <location>
        <begin position="1"/>
        <end position="82"/>
    </location>
</feature>
<evidence type="ECO:0000256" key="1">
    <source>
        <dbReference type="ARBA" id="ARBA00022729"/>
    </source>
</evidence>
<evidence type="ECO:0000256" key="2">
    <source>
        <dbReference type="ARBA" id="ARBA00022837"/>
    </source>
</evidence>
<sequence>DNDNDNIPNAVDNCPSVRNEYQRDENNNGIGDDCEGENGDNDNDGVRNHRDNCPSIPNADQRNQDHDAFGDVCDNDIDGDGI</sequence>
<dbReference type="AlphaFoldDB" id="A8DWR8"/>
<dbReference type="InterPro" id="IPR028974">
    <property type="entry name" value="TSP_type-3_rpt"/>
</dbReference>
<feature type="compositionally biased region" description="Acidic residues" evidence="3">
    <location>
        <begin position="73"/>
        <end position="82"/>
    </location>
</feature>
<dbReference type="InParanoid" id="A8DWR8"/>
<gene>
    <name evidence="4" type="ORF">NEMVEDRAFT_v1g9909</name>
</gene>
<evidence type="ECO:0000313" key="5">
    <source>
        <dbReference type="Proteomes" id="UP000001593"/>
    </source>
</evidence>
<dbReference type="PhylomeDB" id="A8DWR8"/>
<dbReference type="Gene3D" id="4.10.1080.10">
    <property type="entry name" value="TSP type-3 repeat"/>
    <property type="match status" value="2"/>
</dbReference>
<dbReference type="PANTHER" id="PTHR10199:SF119">
    <property type="entry name" value="RE20510P"/>
    <property type="match status" value="1"/>
</dbReference>
<dbReference type="EMBL" id="DS480078">
    <property type="protein sequence ID" value="EDO25342.1"/>
    <property type="molecule type" value="Genomic_DNA"/>
</dbReference>